<keyword evidence="2" id="KW-0472">Membrane</keyword>
<feature type="region of interest" description="Disordered" evidence="1">
    <location>
        <begin position="97"/>
        <end position="120"/>
    </location>
</feature>
<reference evidence="3" key="1">
    <citation type="submission" date="2022-10" db="EMBL/GenBank/DDBJ databases">
        <title>The WGS of Solirubrobacter phytolaccae KCTC 29190.</title>
        <authorList>
            <person name="Jiang Z."/>
        </authorList>
    </citation>
    <scope>NUCLEOTIDE SEQUENCE</scope>
    <source>
        <strain evidence="3">KCTC 29190</strain>
    </source>
</reference>
<feature type="transmembrane region" description="Helical" evidence="2">
    <location>
        <begin position="43"/>
        <end position="63"/>
    </location>
</feature>
<feature type="transmembrane region" description="Helical" evidence="2">
    <location>
        <begin position="69"/>
        <end position="86"/>
    </location>
</feature>
<protein>
    <submittedName>
        <fullName evidence="3">Uncharacterized protein</fullName>
    </submittedName>
</protein>
<evidence type="ECO:0000256" key="1">
    <source>
        <dbReference type="SAM" id="MobiDB-lite"/>
    </source>
</evidence>
<gene>
    <name evidence="3" type="ORF">OJ997_32820</name>
</gene>
<proteinExistence type="predicted"/>
<dbReference type="Proteomes" id="UP001147653">
    <property type="component" value="Unassembled WGS sequence"/>
</dbReference>
<organism evidence="3 4">
    <name type="scientific">Solirubrobacter phytolaccae</name>
    <dbReference type="NCBI Taxonomy" id="1404360"/>
    <lineage>
        <taxon>Bacteria</taxon>
        <taxon>Bacillati</taxon>
        <taxon>Actinomycetota</taxon>
        <taxon>Thermoleophilia</taxon>
        <taxon>Solirubrobacterales</taxon>
        <taxon>Solirubrobacteraceae</taxon>
        <taxon>Solirubrobacter</taxon>
    </lineage>
</organism>
<dbReference type="AlphaFoldDB" id="A0A9X3SB33"/>
<evidence type="ECO:0000313" key="4">
    <source>
        <dbReference type="Proteomes" id="UP001147653"/>
    </source>
</evidence>
<keyword evidence="2" id="KW-0812">Transmembrane</keyword>
<keyword evidence="4" id="KW-1185">Reference proteome</keyword>
<comment type="caution">
    <text evidence="3">The sequence shown here is derived from an EMBL/GenBank/DDBJ whole genome shotgun (WGS) entry which is preliminary data.</text>
</comment>
<dbReference type="RefSeq" id="WP_270029616.1">
    <property type="nucleotide sequence ID" value="NZ_JAPDDP010000099.1"/>
</dbReference>
<evidence type="ECO:0000256" key="2">
    <source>
        <dbReference type="SAM" id="Phobius"/>
    </source>
</evidence>
<name>A0A9X3SB33_9ACTN</name>
<evidence type="ECO:0000313" key="3">
    <source>
        <dbReference type="EMBL" id="MDA0185134.1"/>
    </source>
</evidence>
<keyword evidence="2" id="KW-1133">Transmembrane helix</keyword>
<dbReference type="EMBL" id="JAPDDP010000099">
    <property type="protein sequence ID" value="MDA0185134.1"/>
    <property type="molecule type" value="Genomic_DNA"/>
</dbReference>
<accession>A0A9X3SB33</accession>
<sequence length="120" mass="12695">MTWWEYAMWGGFGGLAVEFLEFRGSIRRTGDWPWRRSGELRSGVLACSVAIRVGAGIGLAVAAGDGGHISGVFGALAIGVAAPYLLEQLARQVPVRSRALSPGPSSPTTMAQEARVHVND</sequence>